<feature type="compositionally biased region" description="Acidic residues" evidence="1">
    <location>
        <begin position="44"/>
        <end position="53"/>
    </location>
</feature>
<feature type="signal peptide" evidence="2">
    <location>
        <begin position="1"/>
        <end position="15"/>
    </location>
</feature>
<keyword evidence="4" id="KW-1185">Reference proteome</keyword>
<name>A0A8C8S7I2_9SAUR</name>
<evidence type="ECO:0000256" key="1">
    <source>
        <dbReference type="SAM" id="MobiDB-lite"/>
    </source>
</evidence>
<proteinExistence type="predicted"/>
<dbReference type="AlphaFoldDB" id="A0A8C8S7I2"/>
<evidence type="ECO:0000256" key="2">
    <source>
        <dbReference type="SAM" id="SignalP"/>
    </source>
</evidence>
<evidence type="ECO:0000313" key="4">
    <source>
        <dbReference type="Proteomes" id="UP000694393"/>
    </source>
</evidence>
<dbReference type="Proteomes" id="UP000694393">
    <property type="component" value="Unplaced"/>
</dbReference>
<organism evidence="3 4">
    <name type="scientific">Pelusios castaneus</name>
    <name type="common">West African mud turtle</name>
    <dbReference type="NCBI Taxonomy" id="367368"/>
    <lineage>
        <taxon>Eukaryota</taxon>
        <taxon>Metazoa</taxon>
        <taxon>Chordata</taxon>
        <taxon>Craniata</taxon>
        <taxon>Vertebrata</taxon>
        <taxon>Euteleostomi</taxon>
        <taxon>Archelosauria</taxon>
        <taxon>Testudinata</taxon>
        <taxon>Testudines</taxon>
        <taxon>Pleurodira</taxon>
        <taxon>Pelomedusidae</taxon>
        <taxon>Pelusios</taxon>
    </lineage>
</organism>
<keyword evidence="2" id="KW-0732">Signal</keyword>
<dbReference type="Ensembl" id="ENSPCET00000017919.1">
    <property type="protein sequence ID" value="ENSPCEP00000017314.1"/>
    <property type="gene ID" value="ENSPCEG00000013610.1"/>
</dbReference>
<sequence>MCLFVYVIVLGFVIAVLNTKSYVRESGRYQPESEPYIVPMESEGREDEYEDYGDEMHSPGLP</sequence>
<reference evidence="3" key="1">
    <citation type="submission" date="2025-08" db="UniProtKB">
        <authorList>
            <consortium name="Ensembl"/>
        </authorList>
    </citation>
    <scope>IDENTIFICATION</scope>
</reference>
<reference evidence="3" key="2">
    <citation type="submission" date="2025-09" db="UniProtKB">
        <authorList>
            <consortium name="Ensembl"/>
        </authorList>
    </citation>
    <scope>IDENTIFICATION</scope>
</reference>
<evidence type="ECO:0000313" key="3">
    <source>
        <dbReference type="Ensembl" id="ENSPCEP00000017314.1"/>
    </source>
</evidence>
<protein>
    <submittedName>
        <fullName evidence="3">Uncharacterized protein</fullName>
    </submittedName>
</protein>
<feature type="region of interest" description="Disordered" evidence="1">
    <location>
        <begin position="39"/>
        <end position="62"/>
    </location>
</feature>
<accession>A0A8C8S7I2</accession>
<feature type="chain" id="PRO_5034480591" evidence="2">
    <location>
        <begin position="16"/>
        <end position="62"/>
    </location>
</feature>